<organism evidence="1 2">
    <name type="scientific">Phytoactinopolyspora halotolerans</name>
    <dbReference type="NCBI Taxonomy" id="1981512"/>
    <lineage>
        <taxon>Bacteria</taxon>
        <taxon>Bacillati</taxon>
        <taxon>Actinomycetota</taxon>
        <taxon>Actinomycetes</taxon>
        <taxon>Jiangellales</taxon>
        <taxon>Jiangellaceae</taxon>
        <taxon>Phytoactinopolyspora</taxon>
    </lineage>
</organism>
<keyword evidence="2" id="KW-1185">Reference proteome</keyword>
<name>A0A6L9S7P1_9ACTN</name>
<comment type="caution">
    <text evidence="1">The sequence shown here is derived from an EMBL/GenBank/DDBJ whole genome shotgun (WGS) entry which is preliminary data.</text>
</comment>
<proteinExistence type="predicted"/>
<dbReference type="Proteomes" id="UP000475214">
    <property type="component" value="Unassembled WGS sequence"/>
</dbReference>
<protein>
    <submittedName>
        <fullName evidence="1">Uncharacterized protein</fullName>
    </submittedName>
</protein>
<gene>
    <name evidence="1" type="ORF">G1H10_13515</name>
</gene>
<sequence length="94" mass="10677">MGETSFYTTFAARVFCTGRNPDSRARQRFKDRDRDRCNQEHDLSLRRRAIASICRTALEQIATGLTLRNQLGNVILDGSAVKDCGMQVNDKLVR</sequence>
<accession>A0A6L9S7P1</accession>
<evidence type="ECO:0000313" key="1">
    <source>
        <dbReference type="EMBL" id="NEE01186.1"/>
    </source>
</evidence>
<reference evidence="1 2" key="1">
    <citation type="submission" date="2020-02" db="EMBL/GenBank/DDBJ databases">
        <authorList>
            <person name="Li X.-J."/>
            <person name="Han X.-M."/>
        </authorList>
    </citation>
    <scope>NUCLEOTIDE SEQUENCE [LARGE SCALE GENOMIC DNA]</scope>
    <source>
        <strain evidence="1 2">CCTCC AB 2017055</strain>
    </source>
</reference>
<dbReference type="AlphaFoldDB" id="A0A6L9S7P1"/>
<evidence type="ECO:0000313" key="2">
    <source>
        <dbReference type="Proteomes" id="UP000475214"/>
    </source>
</evidence>
<dbReference type="EMBL" id="JAAGOA010000008">
    <property type="protein sequence ID" value="NEE01186.1"/>
    <property type="molecule type" value="Genomic_DNA"/>
</dbReference>
<dbReference type="RefSeq" id="WP_163738321.1">
    <property type="nucleotide sequence ID" value="NZ_JAAGOA010000008.1"/>
</dbReference>